<evidence type="ECO:0000313" key="2">
    <source>
        <dbReference type="EMBL" id="RKS20573.1"/>
    </source>
</evidence>
<dbReference type="RefSeq" id="WP_147406638.1">
    <property type="nucleotide sequence ID" value="NZ_RBLC01000004.1"/>
</dbReference>
<protein>
    <recommendedName>
        <fullName evidence="4">PepSY domain-containing protein</fullName>
    </recommendedName>
</protein>
<dbReference type="OrthoDB" id="1377133at2"/>
<comment type="caution">
    <text evidence="2">The sequence shown here is derived from an EMBL/GenBank/DDBJ whole genome shotgun (WGS) entry which is preliminary data.</text>
</comment>
<evidence type="ECO:0008006" key="4">
    <source>
        <dbReference type="Google" id="ProtNLM"/>
    </source>
</evidence>
<evidence type="ECO:0000256" key="1">
    <source>
        <dbReference type="SAM" id="SignalP"/>
    </source>
</evidence>
<dbReference type="EMBL" id="RBLC01000004">
    <property type="protein sequence ID" value="RKS20573.1"/>
    <property type="molecule type" value="Genomic_DNA"/>
</dbReference>
<feature type="signal peptide" evidence="1">
    <location>
        <begin position="1"/>
        <end position="22"/>
    </location>
</feature>
<name>A0A495M7E7_9FLAO</name>
<proteinExistence type="predicted"/>
<dbReference type="Proteomes" id="UP000277579">
    <property type="component" value="Unassembled WGS sequence"/>
</dbReference>
<reference evidence="2 3" key="1">
    <citation type="submission" date="2018-10" db="EMBL/GenBank/DDBJ databases">
        <title>Genomic Encyclopedia of Archaeal and Bacterial Type Strains, Phase II (KMG-II): from individual species to whole genera.</title>
        <authorList>
            <person name="Goeker M."/>
        </authorList>
    </citation>
    <scope>NUCLEOTIDE SEQUENCE [LARGE SCALE GENOMIC DNA]</scope>
    <source>
        <strain evidence="2 3">DSM 29537</strain>
    </source>
</reference>
<dbReference type="AlphaFoldDB" id="A0A495M7E7"/>
<evidence type="ECO:0000313" key="3">
    <source>
        <dbReference type="Proteomes" id="UP000277579"/>
    </source>
</evidence>
<keyword evidence="3" id="KW-1185">Reference proteome</keyword>
<accession>A0A495M7E7</accession>
<organism evidence="2 3">
    <name type="scientific">Flavobacterium endophyticum</name>
    <dbReference type="NCBI Taxonomy" id="1540163"/>
    <lineage>
        <taxon>Bacteria</taxon>
        <taxon>Pseudomonadati</taxon>
        <taxon>Bacteroidota</taxon>
        <taxon>Flavobacteriia</taxon>
        <taxon>Flavobacteriales</taxon>
        <taxon>Flavobacteriaceae</taxon>
        <taxon>Flavobacterium</taxon>
    </lineage>
</organism>
<keyword evidence="1" id="KW-0732">Signal</keyword>
<gene>
    <name evidence="2" type="ORF">CLV94_2952</name>
</gene>
<feature type="chain" id="PRO_5019792686" description="PepSY domain-containing protein" evidence="1">
    <location>
        <begin position="23"/>
        <end position="99"/>
    </location>
</feature>
<sequence length="99" mass="10877">MKKLFCLSIMFLGIGICIPTEAKATEKSAMVVSQEKEYKKITPEEVNKEALMNIKAKYGDYQIVEAAVAADGEYKLVLKKDNASLTALFTSAGDLIKIL</sequence>